<evidence type="ECO:0000256" key="1">
    <source>
        <dbReference type="ARBA" id="ARBA00022723"/>
    </source>
</evidence>
<dbReference type="GO" id="GO:0050270">
    <property type="term" value="F:S-adenosylhomocysteine deaminase activity"/>
    <property type="evidence" value="ECO:0007669"/>
    <property type="project" value="UniProtKB-UniRule"/>
</dbReference>
<feature type="domain" description="Amidohydrolase-related" evidence="5">
    <location>
        <begin position="59"/>
        <end position="417"/>
    </location>
</feature>
<dbReference type="HAMAP" id="MF_01281">
    <property type="entry name" value="MTA_SAH_deamin"/>
    <property type="match status" value="1"/>
</dbReference>
<feature type="binding site" evidence="4">
    <location>
        <position position="68"/>
    </location>
    <ligand>
        <name>Zn(2+)</name>
        <dbReference type="ChEBI" id="CHEBI:29105"/>
    </ligand>
</feature>
<dbReference type="AlphaFoldDB" id="A0A6N6N6L6"/>
<dbReference type="InterPro" id="IPR011059">
    <property type="entry name" value="Metal-dep_hydrolase_composite"/>
</dbReference>
<dbReference type="EC" id="3.5.4.28" evidence="4"/>
<comment type="catalytic activity">
    <reaction evidence="4">
        <text>S-methyl-5'-thioadenosine + H2O + H(+) = S-methyl-5'-thioinosine + NH4(+)</text>
        <dbReference type="Rhea" id="RHEA:25025"/>
        <dbReference type="ChEBI" id="CHEBI:15377"/>
        <dbReference type="ChEBI" id="CHEBI:15378"/>
        <dbReference type="ChEBI" id="CHEBI:17509"/>
        <dbReference type="ChEBI" id="CHEBI:28938"/>
        <dbReference type="ChEBI" id="CHEBI:48595"/>
        <dbReference type="EC" id="3.5.4.31"/>
    </reaction>
</comment>
<comment type="cofactor">
    <cofactor evidence="4">
        <name>Zn(2+)</name>
        <dbReference type="ChEBI" id="CHEBI:29105"/>
    </cofactor>
    <text evidence="4">Binds 1 zinc ion per subunit.</text>
</comment>
<feature type="binding site" evidence="4">
    <location>
        <position position="224"/>
    </location>
    <ligand>
        <name>Zn(2+)</name>
        <dbReference type="ChEBI" id="CHEBI:29105"/>
    </ligand>
</feature>
<dbReference type="Gene3D" id="3.20.20.140">
    <property type="entry name" value="Metal-dependent hydrolases"/>
    <property type="match status" value="1"/>
</dbReference>
<dbReference type="PANTHER" id="PTHR43794">
    <property type="entry name" value="AMINOHYDROLASE SSNA-RELATED"/>
    <property type="match status" value="1"/>
</dbReference>
<gene>
    <name evidence="4" type="primary">mtaD</name>
    <name evidence="6" type="ORF">F8A88_02315</name>
</gene>
<dbReference type="InterPro" id="IPR032466">
    <property type="entry name" value="Metal_Hydrolase"/>
</dbReference>
<keyword evidence="1 4" id="KW-0479">Metal-binding</keyword>
<dbReference type="InterPro" id="IPR006680">
    <property type="entry name" value="Amidohydro-rel"/>
</dbReference>
<proteinExistence type="inferred from homology"/>
<dbReference type="InterPro" id="IPR023512">
    <property type="entry name" value="Deaminase_MtaD/DadD"/>
</dbReference>
<dbReference type="OrthoDB" id="9807210at2"/>
<keyword evidence="3 4" id="KW-0862">Zinc</keyword>
<dbReference type="GO" id="GO:0090614">
    <property type="term" value="F:5'-methylthioadenosine deaminase activity"/>
    <property type="evidence" value="ECO:0007669"/>
    <property type="project" value="UniProtKB-UniRule"/>
</dbReference>
<dbReference type="Proteomes" id="UP000438699">
    <property type="component" value="Unassembled WGS sequence"/>
</dbReference>
<evidence type="ECO:0000313" key="6">
    <source>
        <dbReference type="EMBL" id="KAB1443119.1"/>
    </source>
</evidence>
<feature type="binding site" evidence="4">
    <location>
        <position position="312"/>
    </location>
    <ligand>
        <name>substrate</name>
    </ligand>
</feature>
<feature type="binding site" evidence="4">
    <location>
        <position position="312"/>
    </location>
    <ligand>
        <name>Zn(2+)</name>
        <dbReference type="ChEBI" id="CHEBI:29105"/>
    </ligand>
</feature>
<comment type="catalytic activity">
    <reaction evidence="4">
        <text>S-adenosyl-L-homocysteine + H2O + H(+) = S-inosyl-L-homocysteine + NH4(+)</text>
        <dbReference type="Rhea" id="RHEA:20716"/>
        <dbReference type="ChEBI" id="CHEBI:15377"/>
        <dbReference type="ChEBI" id="CHEBI:15378"/>
        <dbReference type="ChEBI" id="CHEBI:28938"/>
        <dbReference type="ChEBI" id="CHEBI:57856"/>
        <dbReference type="ChEBI" id="CHEBI:57985"/>
        <dbReference type="EC" id="3.5.4.28"/>
    </reaction>
</comment>
<evidence type="ECO:0000256" key="3">
    <source>
        <dbReference type="ARBA" id="ARBA00022833"/>
    </source>
</evidence>
<dbReference type="FunFam" id="3.20.20.140:FF:000014">
    <property type="entry name" value="5-methylthioadenosine/S-adenosylhomocysteine deaminase"/>
    <property type="match status" value="1"/>
</dbReference>
<dbReference type="EMBL" id="WAIE01000001">
    <property type="protein sequence ID" value="KAB1443119.1"/>
    <property type="molecule type" value="Genomic_DNA"/>
</dbReference>
<feature type="binding site" evidence="4">
    <location>
        <position position="70"/>
    </location>
    <ligand>
        <name>Zn(2+)</name>
        <dbReference type="ChEBI" id="CHEBI:29105"/>
    </ligand>
</feature>
<organism evidence="6 7">
    <name type="scientific">Pseudodesulfovibrio senegalensis</name>
    <dbReference type="NCBI Taxonomy" id="1721087"/>
    <lineage>
        <taxon>Bacteria</taxon>
        <taxon>Pseudomonadati</taxon>
        <taxon>Thermodesulfobacteriota</taxon>
        <taxon>Desulfovibrionia</taxon>
        <taxon>Desulfovibrionales</taxon>
        <taxon>Desulfovibrionaceae</taxon>
    </lineage>
</organism>
<dbReference type="GO" id="GO:0046872">
    <property type="term" value="F:metal ion binding"/>
    <property type="evidence" value="ECO:0007669"/>
    <property type="project" value="UniProtKB-KW"/>
</dbReference>
<dbReference type="Gene3D" id="2.30.40.10">
    <property type="entry name" value="Urease, subunit C, domain 1"/>
    <property type="match status" value="1"/>
</dbReference>
<comment type="caution">
    <text evidence="6">The sequence shown here is derived from an EMBL/GenBank/DDBJ whole genome shotgun (WGS) entry which is preliminary data.</text>
</comment>
<dbReference type="NCBIfam" id="NF005557">
    <property type="entry name" value="PRK07228.1"/>
    <property type="match status" value="1"/>
</dbReference>
<dbReference type="Pfam" id="PF01979">
    <property type="entry name" value="Amidohydro_1"/>
    <property type="match status" value="1"/>
</dbReference>
<dbReference type="SUPFAM" id="SSF51556">
    <property type="entry name" value="Metallo-dependent hydrolases"/>
    <property type="match status" value="1"/>
</dbReference>
<name>A0A6N6N6L6_9BACT</name>
<evidence type="ECO:0000259" key="5">
    <source>
        <dbReference type="Pfam" id="PF01979"/>
    </source>
</evidence>
<sequence>MSCILIQNGTVVTMNPRREVLTNADVLVRHGRIERVDANLAAHSDMGTVDEIVDATDRIVIPGLIQTHLHLTQTLFRGLADDLELMDWLGKRIWPLEAQHDHDTNAISARLGIAELVRGGTTCILDMGTVNHTDAVGETVRDTGFRAVIGKCMMDHGQGVPGGLMEDTDQSIRESEATLQRWHDTAEGRIRYAFAPRFVVSCTEKLLTSVRDMARHHGVMVHTHASENRGEIALVEQERGMRNLTYLHKLGLTGPNLALAHCIWLDQQEMDIAADTGLHVLHCPTCNMKLASGMAHVTEMLEMGTSVSLGCDGGPCNNNLDMFLEMRHAALLQKVRQLSPTALPASTVLEMATIGGARALGLEKEIGSIEPGKRADITVVDPQTLHAAPTVQRDPASLLVYAASGRDVTHTMVNGRLLLREGKLTTIDMQQTVAEANALCAKMLDNKTIRPLFGQQ</sequence>
<evidence type="ECO:0000313" key="7">
    <source>
        <dbReference type="Proteomes" id="UP000438699"/>
    </source>
</evidence>
<dbReference type="CDD" id="cd01298">
    <property type="entry name" value="ATZ_TRZ_like"/>
    <property type="match status" value="1"/>
</dbReference>
<dbReference type="InterPro" id="IPR050287">
    <property type="entry name" value="MTA/SAH_deaminase"/>
</dbReference>
<accession>A0A6N6N6L6</accession>
<evidence type="ECO:0000256" key="2">
    <source>
        <dbReference type="ARBA" id="ARBA00022801"/>
    </source>
</evidence>
<dbReference type="PANTHER" id="PTHR43794:SF11">
    <property type="entry name" value="AMIDOHYDROLASE-RELATED DOMAIN-CONTAINING PROTEIN"/>
    <property type="match status" value="1"/>
</dbReference>
<protein>
    <recommendedName>
        <fullName evidence="4">5-methylthioadenosine/S-adenosylhomocysteine deaminase</fullName>
        <shortName evidence="4">MTA/SAH deaminase</shortName>
        <ecNumber evidence="4">3.5.4.28</ecNumber>
        <ecNumber evidence="4">3.5.4.31</ecNumber>
    </recommendedName>
</protein>
<dbReference type="SUPFAM" id="SSF51338">
    <property type="entry name" value="Composite domain of metallo-dependent hydrolases"/>
    <property type="match status" value="1"/>
</dbReference>
<comment type="similarity">
    <text evidence="4">Belongs to the metallo-dependent hydrolases superfamily. MTA/SAH deaminase family.</text>
</comment>
<evidence type="ECO:0000256" key="4">
    <source>
        <dbReference type="HAMAP-Rule" id="MF_01281"/>
    </source>
</evidence>
<keyword evidence="7" id="KW-1185">Reference proteome</keyword>
<dbReference type="RefSeq" id="WP_151149451.1">
    <property type="nucleotide sequence ID" value="NZ_WAIE01000001.1"/>
</dbReference>
<comment type="function">
    <text evidence="4">Catalyzes the deamination of 5-methylthioadenosine and S-adenosyl-L-homocysteine into 5-methylthioinosine and S-inosyl-L-homocysteine, respectively. Is also able to deaminate adenosine.</text>
</comment>
<reference evidence="6 7" key="1">
    <citation type="journal article" date="2017" name="Int. J. Syst. Evol. Microbiol.">
        <title>Desulfovibrio senegalensis sp. nov., a mesophilic sulfate reducer isolated from marine sediment.</title>
        <authorList>
            <person name="Thioye A."/>
            <person name="Gam Z.B.A."/>
            <person name="Mbengue M."/>
            <person name="Cayol J.L."/>
            <person name="Joseph-Bartoli M."/>
            <person name="Toure-Kane C."/>
            <person name="Labat M."/>
        </authorList>
    </citation>
    <scope>NUCLEOTIDE SEQUENCE [LARGE SCALE GENOMIC DNA]</scope>
    <source>
        <strain evidence="6 7">DSM 101509</strain>
    </source>
</reference>
<feature type="binding site" evidence="4">
    <location>
        <position position="227"/>
    </location>
    <ligand>
        <name>substrate</name>
    </ligand>
</feature>
<dbReference type="EC" id="3.5.4.31" evidence="4"/>
<comment type="caution">
    <text evidence="4">Lacks conserved residue(s) required for the propagation of feature annotation.</text>
</comment>
<feature type="binding site" evidence="4">
    <location>
        <position position="97"/>
    </location>
    <ligand>
        <name>substrate</name>
    </ligand>
</feature>
<keyword evidence="2 4" id="KW-0378">Hydrolase</keyword>